<dbReference type="GO" id="GO:0042834">
    <property type="term" value="F:peptidoglycan binding"/>
    <property type="evidence" value="ECO:0000318"/>
    <property type="project" value="GO_Central"/>
</dbReference>
<dbReference type="AlphaFoldDB" id="F6QH47"/>
<dbReference type="InterPro" id="IPR050111">
    <property type="entry name" value="C-type_lectin/snaclec_domain"/>
</dbReference>
<keyword evidence="3" id="KW-0430">Lectin</keyword>
<dbReference type="GO" id="GO:0061844">
    <property type="term" value="P:antimicrobial humoral immune response mediated by antimicrobial peptide"/>
    <property type="evidence" value="ECO:0000318"/>
    <property type="project" value="GO_Central"/>
</dbReference>
<keyword evidence="7" id="KW-1185">Reference proteome</keyword>
<reference evidence="6" key="2">
    <citation type="submission" date="2025-08" db="UniProtKB">
        <authorList>
            <consortium name="Ensembl"/>
        </authorList>
    </citation>
    <scope>IDENTIFICATION</scope>
</reference>
<reference evidence="6" key="3">
    <citation type="submission" date="2025-09" db="UniProtKB">
        <authorList>
            <consortium name="Ensembl"/>
        </authorList>
    </citation>
    <scope>IDENTIFICATION</scope>
</reference>
<evidence type="ECO:0000313" key="7">
    <source>
        <dbReference type="Proteomes" id="UP000002280"/>
    </source>
</evidence>
<accession>F6QH47</accession>
<dbReference type="FunFam" id="3.10.100.10:FF:000015">
    <property type="entry name" value="C-type lectin Cal"/>
    <property type="match status" value="1"/>
</dbReference>
<evidence type="ECO:0000259" key="5">
    <source>
        <dbReference type="PROSITE" id="PS50041"/>
    </source>
</evidence>
<dbReference type="GO" id="GO:0005615">
    <property type="term" value="C:extracellular space"/>
    <property type="evidence" value="ECO:0000318"/>
    <property type="project" value="GO_Central"/>
</dbReference>
<evidence type="ECO:0000256" key="3">
    <source>
        <dbReference type="ARBA" id="ARBA00022734"/>
    </source>
</evidence>
<organism evidence="6 7">
    <name type="scientific">Monodelphis domestica</name>
    <name type="common">Gray short-tailed opossum</name>
    <dbReference type="NCBI Taxonomy" id="13616"/>
    <lineage>
        <taxon>Eukaryota</taxon>
        <taxon>Metazoa</taxon>
        <taxon>Chordata</taxon>
        <taxon>Craniata</taxon>
        <taxon>Vertebrata</taxon>
        <taxon>Euteleostomi</taxon>
        <taxon>Mammalia</taxon>
        <taxon>Metatheria</taxon>
        <taxon>Didelphimorphia</taxon>
        <taxon>Didelphidae</taxon>
        <taxon>Monodelphis</taxon>
    </lineage>
</organism>
<dbReference type="SMART" id="SM00034">
    <property type="entry name" value="CLECT"/>
    <property type="match status" value="1"/>
</dbReference>
<keyword evidence="4" id="KW-1015">Disulfide bond</keyword>
<keyword evidence="2" id="KW-0964">Secreted</keyword>
<dbReference type="PRINTS" id="PR01504">
    <property type="entry name" value="PNCREATITSAP"/>
</dbReference>
<comment type="subcellular location">
    <subcellularLocation>
        <location evidence="1">Secreted</location>
    </subcellularLocation>
</comment>
<sequence length="240" mass="27411">MTESEAAFVAALITKSLGERQNFLWLGLYDPSQNRRWRWSDNALLTLNAWERGAPRKTTLRFCASLSPHSDSKAMLLLNFSELFFKSLLLIGLAQGLEDLPGPPSARNSCPEGFDFYNFNCYGLIYQEEDWNTAELQCQGYNSGHLLSLFSEAETHMVATMILESGNSQKPFWIGLYDPRQNRRWHWSSNGLLTYLAWDLGAPSRTNPNYCVILTPDSDFTAWKDELCSVKLPFICKFKP</sequence>
<feature type="domain" description="C-type lectin" evidence="5">
    <location>
        <begin position="1"/>
        <end position="66"/>
    </location>
</feature>
<evidence type="ECO:0000313" key="6">
    <source>
        <dbReference type="Ensembl" id="ENSMODP00000021034.3"/>
    </source>
</evidence>
<dbReference type="GO" id="GO:0043434">
    <property type="term" value="P:response to peptide hormone"/>
    <property type="evidence" value="ECO:0000318"/>
    <property type="project" value="GO_Central"/>
</dbReference>
<dbReference type="GO" id="GO:0038023">
    <property type="term" value="F:signaling receptor activity"/>
    <property type="evidence" value="ECO:0000318"/>
    <property type="project" value="GO_Central"/>
</dbReference>
<dbReference type="InParanoid" id="F6QH47"/>
<dbReference type="OMA" id="NINCAVF"/>
<evidence type="ECO:0000256" key="4">
    <source>
        <dbReference type="ARBA" id="ARBA00023157"/>
    </source>
</evidence>
<dbReference type="InterPro" id="IPR016187">
    <property type="entry name" value="CTDL_fold"/>
</dbReference>
<dbReference type="Ensembl" id="ENSMODT00000021404.3">
    <property type="protein sequence ID" value="ENSMODP00000021034.3"/>
    <property type="gene ID" value="ENSMODG00000016852.3"/>
</dbReference>
<dbReference type="HOGENOM" id="CLU_049894_18_0_1"/>
<dbReference type="Proteomes" id="UP000002280">
    <property type="component" value="Chromosome 1"/>
</dbReference>
<dbReference type="InterPro" id="IPR001304">
    <property type="entry name" value="C-type_lectin-like"/>
</dbReference>
<dbReference type="PANTHER" id="PTHR22803">
    <property type="entry name" value="MANNOSE, PHOSPHOLIPASE, LECTIN RECEPTOR RELATED"/>
    <property type="match status" value="1"/>
</dbReference>
<dbReference type="Gene3D" id="3.10.100.10">
    <property type="entry name" value="Mannose-Binding Protein A, subunit A"/>
    <property type="match status" value="2"/>
</dbReference>
<dbReference type="Pfam" id="PF00059">
    <property type="entry name" value="Lectin_C"/>
    <property type="match status" value="1"/>
</dbReference>
<name>F6QH47_MONDO</name>
<dbReference type="GO" id="GO:0008284">
    <property type="term" value="P:positive regulation of cell population proliferation"/>
    <property type="evidence" value="ECO:0000318"/>
    <property type="project" value="GO_Central"/>
</dbReference>
<dbReference type="GeneTree" id="ENSGT00940000154447"/>
<dbReference type="SUPFAM" id="SSF56436">
    <property type="entry name" value="C-type lectin-like"/>
    <property type="match status" value="2"/>
</dbReference>
<dbReference type="FunCoup" id="F6QH47">
    <property type="interactions" value="55"/>
</dbReference>
<proteinExistence type="predicted"/>
<dbReference type="GO" id="GO:0070492">
    <property type="term" value="F:oligosaccharide binding"/>
    <property type="evidence" value="ECO:0000318"/>
    <property type="project" value="GO_Central"/>
</dbReference>
<dbReference type="InterPro" id="IPR016186">
    <property type="entry name" value="C-type_lectin-like/link_sf"/>
</dbReference>
<protein>
    <recommendedName>
        <fullName evidence="5">C-type lectin domain-containing protein</fullName>
    </recommendedName>
</protein>
<feature type="domain" description="C-type lectin" evidence="5">
    <location>
        <begin position="117"/>
        <end position="237"/>
    </location>
</feature>
<dbReference type="PROSITE" id="PS50041">
    <property type="entry name" value="C_TYPE_LECTIN_2"/>
    <property type="match status" value="2"/>
</dbReference>
<evidence type="ECO:0000256" key="2">
    <source>
        <dbReference type="ARBA" id="ARBA00022525"/>
    </source>
</evidence>
<dbReference type="Bgee" id="ENSMODG00000016852">
    <property type="expression patterns" value="Expressed in heart and 5 other cell types or tissues"/>
</dbReference>
<reference evidence="6 7" key="1">
    <citation type="journal article" date="2007" name="Nature">
        <title>Genome of the marsupial Monodelphis domestica reveals innovation in non-coding sequences.</title>
        <authorList>
            <person name="Mikkelsen T.S."/>
            <person name="Wakefield M.J."/>
            <person name="Aken B."/>
            <person name="Amemiya C.T."/>
            <person name="Chang J.L."/>
            <person name="Duke S."/>
            <person name="Garber M."/>
            <person name="Gentles A.J."/>
            <person name="Goodstadt L."/>
            <person name="Heger A."/>
            <person name="Jurka J."/>
            <person name="Kamal M."/>
            <person name="Mauceli E."/>
            <person name="Searle S.M."/>
            <person name="Sharpe T."/>
            <person name="Baker M.L."/>
            <person name="Batzer M.A."/>
            <person name="Benos P.V."/>
            <person name="Belov K."/>
            <person name="Clamp M."/>
            <person name="Cook A."/>
            <person name="Cuff J."/>
            <person name="Das R."/>
            <person name="Davidow L."/>
            <person name="Deakin J.E."/>
            <person name="Fazzari M.J."/>
            <person name="Glass J.L."/>
            <person name="Grabherr M."/>
            <person name="Greally J.M."/>
            <person name="Gu W."/>
            <person name="Hore T.A."/>
            <person name="Huttley G.A."/>
            <person name="Kleber M."/>
            <person name="Jirtle R.L."/>
            <person name="Koina E."/>
            <person name="Lee J.T."/>
            <person name="Mahony S."/>
            <person name="Marra M.A."/>
            <person name="Miller R.D."/>
            <person name="Nicholls R.D."/>
            <person name="Oda M."/>
            <person name="Papenfuss A.T."/>
            <person name="Parra Z.E."/>
            <person name="Pollock D.D."/>
            <person name="Ray D.A."/>
            <person name="Schein J.E."/>
            <person name="Speed T.P."/>
            <person name="Thompson K."/>
            <person name="VandeBerg J.L."/>
            <person name="Wade C.M."/>
            <person name="Walker J.A."/>
            <person name="Waters P.D."/>
            <person name="Webber C."/>
            <person name="Weidman J.R."/>
            <person name="Xie X."/>
            <person name="Zody M.C."/>
            <person name="Baldwin J."/>
            <person name="Abdouelleil A."/>
            <person name="Abdulkadir J."/>
            <person name="Abebe A."/>
            <person name="Abera B."/>
            <person name="Abreu J."/>
            <person name="Acer S.C."/>
            <person name="Aftuck L."/>
            <person name="Alexander A."/>
            <person name="An P."/>
            <person name="Anderson E."/>
            <person name="Anderson S."/>
            <person name="Arachi H."/>
            <person name="Azer M."/>
            <person name="Bachantsang P."/>
            <person name="Barry A."/>
            <person name="Bayul T."/>
            <person name="Berlin A."/>
            <person name="Bessette D."/>
            <person name="Bloom T."/>
            <person name="Bloom T."/>
            <person name="Boguslavskiy L."/>
            <person name="Bonnet C."/>
            <person name="Boukhgalter B."/>
            <person name="Bourzgui I."/>
            <person name="Brown A."/>
            <person name="Cahill P."/>
            <person name="Channer S."/>
            <person name="Cheshatsang Y."/>
            <person name="Chuda L."/>
            <person name="Citroen M."/>
            <person name="Collymore A."/>
            <person name="Cooke P."/>
            <person name="Costello M."/>
            <person name="D'Aco K."/>
            <person name="Daza R."/>
            <person name="De Haan G."/>
            <person name="DeGray S."/>
            <person name="DeMaso C."/>
            <person name="Dhargay N."/>
            <person name="Dooley K."/>
            <person name="Dooley E."/>
            <person name="Doricent M."/>
            <person name="Dorje P."/>
            <person name="Dorjee K."/>
            <person name="Dupes A."/>
            <person name="Elong R."/>
            <person name="Falk J."/>
            <person name="Farina A."/>
            <person name="Faro S."/>
            <person name="Ferguson D."/>
            <person name="Fisher S."/>
            <person name="Foley C.D."/>
            <person name="Franke A."/>
            <person name="Friedrich D."/>
            <person name="Gadbois L."/>
            <person name="Gearin G."/>
            <person name="Gearin C.R."/>
            <person name="Giannoukos G."/>
            <person name="Goode T."/>
            <person name="Graham J."/>
            <person name="Grandbois E."/>
            <person name="Grewal S."/>
            <person name="Gyaltsen K."/>
            <person name="Hafez N."/>
            <person name="Hagos B."/>
            <person name="Hall J."/>
            <person name="Henson C."/>
            <person name="Hollinger A."/>
            <person name="Honan T."/>
            <person name="Huard M.D."/>
            <person name="Hughes L."/>
            <person name="Hurhula B."/>
            <person name="Husby M.E."/>
            <person name="Kamat A."/>
            <person name="Kanga B."/>
            <person name="Kashin S."/>
            <person name="Khazanovich D."/>
            <person name="Kisner P."/>
            <person name="Lance K."/>
            <person name="Lara M."/>
            <person name="Lee W."/>
            <person name="Lennon N."/>
            <person name="Letendre F."/>
            <person name="LeVine R."/>
            <person name="Lipovsky A."/>
            <person name="Liu X."/>
            <person name="Liu J."/>
            <person name="Liu S."/>
            <person name="Lokyitsang T."/>
            <person name="Lokyitsang Y."/>
            <person name="Lubonja R."/>
            <person name="Lui A."/>
            <person name="MacDonald P."/>
            <person name="Magnisalis V."/>
            <person name="Maru K."/>
            <person name="Matthews C."/>
            <person name="McCusker W."/>
            <person name="McDonough S."/>
            <person name="Mehta T."/>
            <person name="Meldrim J."/>
            <person name="Meneus L."/>
            <person name="Mihai O."/>
            <person name="Mihalev A."/>
            <person name="Mihova T."/>
            <person name="Mittelman R."/>
            <person name="Mlenga V."/>
            <person name="Montmayeur A."/>
            <person name="Mulrain L."/>
            <person name="Navidi A."/>
            <person name="Naylor J."/>
            <person name="Negash T."/>
            <person name="Nguyen T."/>
            <person name="Nguyen N."/>
            <person name="Nicol R."/>
            <person name="Norbu C."/>
            <person name="Norbu N."/>
            <person name="Novod N."/>
            <person name="O'Neill B."/>
            <person name="Osman S."/>
            <person name="Markiewicz E."/>
            <person name="Oyono O.L."/>
            <person name="Patti C."/>
            <person name="Phunkhang P."/>
            <person name="Pierre F."/>
            <person name="Priest M."/>
            <person name="Raghuraman S."/>
            <person name="Rege F."/>
            <person name="Reyes R."/>
            <person name="Rise C."/>
            <person name="Rogov P."/>
            <person name="Ross K."/>
            <person name="Ryan E."/>
            <person name="Settipalli S."/>
            <person name="Shea T."/>
            <person name="Sherpa N."/>
            <person name="Shi L."/>
            <person name="Shih D."/>
            <person name="Sparrow T."/>
            <person name="Spaulding J."/>
            <person name="Stalker J."/>
            <person name="Stange-Thomann N."/>
            <person name="Stavropoulos S."/>
            <person name="Stone C."/>
            <person name="Strader C."/>
            <person name="Tesfaye S."/>
            <person name="Thomson T."/>
            <person name="Thoulutsang Y."/>
            <person name="Thoulutsang D."/>
            <person name="Topham K."/>
            <person name="Topping I."/>
            <person name="Tsamla T."/>
            <person name="Vassiliev H."/>
            <person name="Vo A."/>
            <person name="Wangchuk T."/>
            <person name="Wangdi T."/>
            <person name="Weiand M."/>
            <person name="Wilkinson J."/>
            <person name="Wilson A."/>
            <person name="Yadav S."/>
            <person name="Young G."/>
            <person name="Yu Q."/>
            <person name="Zembek L."/>
            <person name="Zhong D."/>
            <person name="Zimmer A."/>
            <person name="Zwirko Z."/>
            <person name="Jaffe D.B."/>
            <person name="Alvarez P."/>
            <person name="Brockman W."/>
            <person name="Butler J."/>
            <person name="Chin C."/>
            <person name="Gnerre S."/>
            <person name="MacCallum I."/>
            <person name="Graves J.A."/>
            <person name="Ponting C.P."/>
            <person name="Breen M."/>
            <person name="Samollow P.B."/>
            <person name="Lander E.S."/>
            <person name="Lindblad-Toh K."/>
        </authorList>
    </citation>
    <scope>NUCLEOTIDE SEQUENCE [LARGE SCALE GENOMIC DNA]</scope>
</reference>
<evidence type="ECO:0000256" key="1">
    <source>
        <dbReference type="ARBA" id="ARBA00004613"/>
    </source>
</evidence>